<evidence type="ECO:0000256" key="5">
    <source>
        <dbReference type="ARBA" id="ARBA00023136"/>
    </source>
</evidence>
<evidence type="ECO:0000256" key="4">
    <source>
        <dbReference type="ARBA" id="ARBA00022989"/>
    </source>
</evidence>
<accession>A0A0C3D0B5</accession>
<dbReference type="AlphaFoldDB" id="A0A0C3D0B5"/>
<sequence>MENEPFDKEDAITADGEPRESLDDKPYLPEKDTQDSPQDDEDGSRHDVPNNADSGKPEEGEETEEGGYISGYKLFVVWAPLSLVAFLMLLDISIVATAIPRITSDFHSLADVGWYGSAYLLANCSLQPLAGRLYTHFHSKWIFLSFFALFEFGSLLCAVSTSSKMLIIARAIAGMGGAGLVNGALTIVSCSVPLHKRPAYLGALMGVAQMGVVIGPLIGGAFTEYTTWRWCFYINLPIGGVAALLLVWVRIPDNVKPREISILQTIWTKLDLIGFALFAPSTIQLLLALEYGGNKYAWNSATVIGLFCGAGGTFIVFLIWEYARGDDAMVPLSMMKQRGVWSSCLVSFFFFSMLQLVIYYLPIYFQAIKGASPMISGVDLLPSILSQLIGTLFSGITVTKMGYYLPFCVAAAIFASIGHGLISTLSPSSSIGKWIGYQVIIGFGRGLGLQMPFVAVQNTLPASMVSISMSLLTFMQTLGGAIMLTCGETIFTNSLRDTIPTYEGVNPEAIILAGATGIRAIITDPTQLAGVLIAYSKSVDRVFYLAIGCSCACFLFSWGMGWKDIRKKPKAEVSQNENV</sequence>
<evidence type="ECO:0000313" key="9">
    <source>
        <dbReference type="EMBL" id="KIM95352.1"/>
    </source>
</evidence>
<dbReference type="InterPro" id="IPR011701">
    <property type="entry name" value="MFS"/>
</dbReference>
<keyword evidence="4 7" id="KW-1133">Transmembrane helix</keyword>
<reference evidence="10" key="2">
    <citation type="submission" date="2015-01" db="EMBL/GenBank/DDBJ databases">
        <title>Evolutionary Origins and Diversification of the Mycorrhizal Mutualists.</title>
        <authorList>
            <consortium name="DOE Joint Genome Institute"/>
            <consortium name="Mycorrhizal Genomics Consortium"/>
            <person name="Kohler A."/>
            <person name="Kuo A."/>
            <person name="Nagy L.G."/>
            <person name="Floudas D."/>
            <person name="Copeland A."/>
            <person name="Barry K.W."/>
            <person name="Cichocki N."/>
            <person name="Veneault-Fourrey C."/>
            <person name="LaButti K."/>
            <person name="Lindquist E.A."/>
            <person name="Lipzen A."/>
            <person name="Lundell T."/>
            <person name="Morin E."/>
            <person name="Murat C."/>
            <person name="Riley R."/>
            <person name="Ohm R."/>
            <person name="Sun H."/>
            <person name="Tunlid A."/>
            <person name="Henrissat B."/>
            <person name="Grigoriev I.V."/>
            <person name="Hibbett D.S."/>
            <person name="Martin F."/>
        </authorList>
    </citation>
    <scope>NUCLEOTIDE SEQUENCE [LARGE SCALE GENOMIC DNA]</scope>
    <source>
        <strain evidence="10">Zn</strain>
    </source>
</reference>
<feature type="transmembrane region" description="Helical" evidence="7">
    <location>
        <begin position="462"/>
        <end position="484"/>
    </location>
</feature>
<keyword evidence="3 7" id="KW-0812">Transmembrane</keyword>
<dbReference type="PANTHER" id="PTHR23501:SF193">
    <property type="entry name" value="MULTIDRUG TRANSPORTER, PUTATIVE (AFU_ORTHOLOGUE AFUA_8G00940)-RELATED"/>
    <property type="match status" value="1"/>
</dbReference>
<name>A0A0C3D0B5_OIDMZ</name>
<reference evidence="9 10" key="1">
    <citation type="submission" date="2014-04" db="EMBL/GenBank/DDBJ databases">
        <authorList>
            <consortium name="DOE Joint Genome Institute"/>
            <person name="Kuo A."/>
            <person name="Martino E."/>
            <person name="Perotto S."/>
            <person name="Kohler A."/>
            <person name="Nagy L.G."/>
            <person name="Floudas D."/>
            <person name="Copeland A."/>
            <person name="Barry K.W."/>
            <person name="Cichocki N."/>
            <person name="Veneault-Fourrey C."/>
            <person name="LaButti K."/>
            <person name="Lindquist E.A."/>
            <person name="Lipzen A."/>
            <person name="Lundell T."/>
            <person name="Morin E."/>
            <person name="Murat C."/>
            <person name="Sun H."/>
            <person name="Tunlid A."/>
            <person name="Henrissat B."/>
            <person name="Grigoriev I.V."/>
            <person name="Hibbett D.S."/>
            <person name="Martin F."/>
            <person name="Nordberg H.P."/>
            <person name="Cantor M.N."/>
            <person name="Hua S.X."/>
        </authorList>
    </citation>
    <scope>NUCLEOTIDE SEQUENCE [LARGE SCALE GENOMIC DNA]</scope>
    <source>
        <strain evidence="9 10">Zn</strain>
    </source>
</reference>
<keyword evidence="10" id="KW-1185">Reference proteome</keyword>
<feature type="transmembrane region" description="Helical" evidence="7">
    <location>
        <begin position="200"/>
        <end position="218"/>
    </location>
</feature>
<protein>
    <recommendedName>
        <fullName evidence="8">Major facilitator superfamily (MFS) profile domain-containing protein</fullName>
    </recommendedName>
</protein>
<evidence type="ECO:0000256" key="3">
    <source>
        <dbReference type="ARBA" id="ARBA00022692"/>
    </source>
</evidence>
<dbReference type="Gene3D" id="1.20.1250.20">
    <property type="entry name" value="MFS general substrate transporter like domains"/>
    <property type="match status" value="1"/>
</dbReference>
<feature type="transmembrane region" description="Helical" evidence="7">
    <location>
        <begin position="403"/>
        <end position="422"/>
    </location>
</feature>
<dbReference type="FunFam" id="1.20.1250.20:FF:000196">
    <property type="entry name" value="MFS toxin efflux pump (AflT)"/>
    <property type="match status" value="1"/>
</dbReference>
<comment type="similarity">
    <text evidence="2">Belongs to the major facilitator superfamily. TCR/Tet family.</text>
</comment>
<feature type="region of interest" description="Disordered" evidence="6">
    <location>
        <begin position="1"/>
        <end position="64"/>
    </location>
</feature>
<feature type="domain" description="Major facilitator superfamily (MFS) profile" evidence="8">
    <location>
        <begin position="77"/>
        <end position="532"/>
    </location>
</feature>
<feature type="transmembrane region" description="Helical" evidence="7">
    <location>
        <begin position="296"/>
        <end position="320"/>
    </location>
</feature>
<dbReference type="EMBL" id="KN832887">
    <property type="protein sequence ID" value="KIM95352.1"/>
    <property type="molecule type" value="Genomic_DNA"/>
</dbReference>
<feature type="transmembrane region" description="Helical" evidence="7">
    <location>
        <begin position="75"/>
        <end position="100"/>
    </location>
</feature>
<dbReference type="PANTHER" id="PTHR23501">
    <property type="entry name" value="MAJOR FACILITATOR SUPERFAMILY"/>
    <property type="match status" value="1"/>
</dbReference>
<feature type="compositionally biased region" description="Basic and acidic residues" evidence="6">
    <location>
        <begin position="1"/>
        <end position="34"/>
    </location>
</feature>
<feature type="transmembrane region" description="Helical" evidence="7">
    <location>
        <begin position="171"/>
        <end position="194"/>
    </location>
</feature>
<dbReference type="FunFam" id="1.20.1720.10:FF:000012">
    <property type="entry name" value="MFS toxin efflux pump (AflT)"/>
    <property type="match status" value="1"/>
</dbReference>
<dbReference type="PROSITE" id="PS50850">
    <property type="entry name" value="MFS"/>
    <property type="match status" value="1"/>
</dbReference>
<gene>
    <name evidence="9" type="ORF">OIDMADRAFT_206451</name>
</gene>
<dbReference type="HOGENOM" id="CLU_000960_22_1_1"/>
<dbReference type="GO" id="GO:0022857">
    <property type="term" value="F:transmembrane transporter activity"/>
    <property type="evidence" value="ECO:0007669"/>
    <property type="project" value="InterPro"/>
</dbReference>
<evidence type="ECO:0000256" key="2">
    <source>
        <dbReference type="ARBA" id="ARBA00007520"/>
    </source>
</evidence>
<evidence type="ECO:0000256" key="1">
    <source>
        <dbReference type="ARBA" id="ARBA00004141"/>
    </source>
</evidence>
<dbReference type="Pfam" id="PF07690">
    <property type="entry name" value="MFS_1"/>
    <property type="match status" value="1"/>
</dbReference>
<dbReference type="Gene3D" id="1.20.1720.10">
    <property type="entry name" value="Multidrug resistance protein D"/>
    <property type="match status" value="1"/>
</dbReference>
<dbReference type="InterPro" id="IPR036259">
    <property type="entry name" value="MFS_trans_sf"/>
</dbReference>
<feature type="transmembrane region" description="Helical" evidence="7">
    <location>
        <begin position="112"/>
        <end position="129"/>
    </location>
</feature>
<dbReference type="InterPro" id="IPR020846">
    <property type="entry name" value="MFS_dom"/>
</dbReference>
<dbReference type="InParanoid" id="A0A0C3D0B5"/>
<organism evidence="9 10">
    <name type="scientific">Oidiodendron maius (strain Zn)</name>
    <dbReference type="NCBI Taxonomy" id="913774"/>
    <lineage>
        <taxon>Eukaryota</taxon>
        <taxon>Fungi</taxon>
        <taxon>Dikarya</taxon>
        <taxon>Ascomycota</taxon>
        <taxon>Pezizomycotina</taxon>
        <taxon>Leotiomycetes</taxon>
        <taxon>Leotiomycetes incertae sedis</taxon>
        <taxon>Myxotrichaceae</taxon>
        <taxon>Oidiodendron</taxon>
    </lineage>
</organism>
<feature type="transmembrane region" description="Helical" evidence="7">
    <location>
        <begin position="271"/>
        <end position="289"/>
    </location>
</feature>
<comment type="subcellular location">
    <subcellularLocation>
        <location evidence="1">Membrane</location>
        <topology evidence="1">Multi-pass membrane protein</topology>
    </subcellularLocation>
</comment>
<dbReference type="OrthoDB" id="10021397at2759"/>
<feature type="transmembrane region" description="Helical" evidence="7">
    <location>
        <begin position="542"/>
        <end position="560"/>
    </location>
</feature>
<evidence type="ECO:0000256" key="6">
    <source>
        <dbReference type="SAM" id="MobiDB-lite"/>
    </source>
</evidence>
<proteinExistence type="inferred from homology"/>
<dbReference type="GO" id="GO:0005886">
    <property type="term" value="C:plasma membrane"/>
    <property type="evidence" value="ECO:0007669"/>
    <property type="project" value="TreeGrafter"/>
</dbReference>
<keyword evidence="5 7" id="KW-0472">Membrane</keyword>
<evidence type="ECO:0000313" key="10">
    <source>
        <dbReference type="Proteomes" id="UP000054321"/>
    </source>
</evidence>
<feature type="transmembrane region" description="Helical" evidence="7">
    <location>
        <begin position="230"/>
        <end position="251"/>
    </location>
</feature>
<feature type="transmembrane region" description="Helical" evidence="7">
    <location>
        <begin position="340"/>
        <end position="365"/>
    </location>
</feature>
<dbReference type="Proteomes" id="UP000054321">
    <property type="component" value="Unassembled WGS sequence"/>
</dbReference>
<evidence type="ECO:0000256" key="7">
    <source>
        <dbReference type="SAM" id="Phobius"/>
    </source>
</evidence>
<dbReference type="SUPFAM" id="SSF103473">
    <property type="entry name" value="MFS general substrate transporter"/>
    <property type="match status" value="2"/>
</dbReference>
<feature type="transmembrane region" description="Helical" evidence="7">
    <location>
        <begin position="141"/>
        <end position="159"/>
    </location>
</feature>
<evidence type="ECO:0000259" key="8">
    <source>
        <dbReference type="PROSITE" id="PS50850"/>
    </source>
</evidence>
<dbReference type="CDD" id="cd17502">
    <property type="entry name" value="MFS_Azr1_MDR_like"/>
    <property type="match status" value="1"/>
</dbReference>
<feature type="transmembrane region" description="Helical" evidence="7">
    <location>
        <begin position="434"/>
        <end position="456"/>
    </location>
</feature>